<keyword evidence="3" id="KW-1185">Reference proteome</keyword>
<feature type="compositionally biased region" description="Polar residues" evidence="1">
    <location>
        <begin position="103"/>
        <end position="112"/>
    </location>
</feature>
<evidence type="ECO:0000313" key="3">
    <source>
        <dbReference type="Proteomes" id="UP001485043"/>
    </source>
</evidence>
<proteinExistence type="predicted"/>
<comment type="caution">
    <text evidence="2">The sequence shown here is derived from an EMBL/GenBank/DDBJ whole genome shotgun (WGS) entry which is preliminary data.</text>
</comment>
<reference evidence="2 3" key="1">
    <citation type="journal article" date="2024" name="Nat. Commun.">
        <title>Phylogenomics reveals the evolutionary origins of lichenization in chlorophyte algae.</title>
        <authorList>
            <person name="Puginier C."/>
            <person name="Libourel C."/>
            <person name="Otte J."/>
            <person name="Skaloud P."/>
            <person name="Haon M."/>
            <person name="Grisel S."/>
            <person name="Petersen M."/>
            <person name="Berrin J.G."/>
            <person name="Delaux P.M."/>
            <person name="Dal Grande F."/>
            <person name="Keller J."/>
        </authorList>
    </citation>
    <scope>NUCLEOTIDE SEQUENCE [LARGE SCALE GENOMIC DNA]</scope>
    <source>
        <strain evidence="2 3">SAG 2523</strain>
    </source>
</reference>
<feature type="region of interest" description="Disordered" evidence="1">
    <location>
        <begin position="22"/>
        <end position="146"/>
    </location>
</feature>
<sequence length="146" mass="15434">MTSLTTVATRFDREYTLIQAQTETPGTHQDTCSSATSRMSHTGCPVLDGDSNGSSIKQATTPRNAADAIRTSGGIPSNTADIRSNKQDASHASQFGDHKSEARIQSNQQMTESILDASSAAHGGEENDMSDYKGAMHGSGPHASYK</sequence>
<gene>
    <name evidence="2" type="ORF">WJX84_005501</name>
</gene>
<dbReference type="AlphaFoldDB" id="A0AAW1TD41"/>
<evidence type="ECO:0000256" key="1">
    <source>
        <dbReference type="SAM" id="MobiDB-lite"/>
    </source>
</evidence>
<dbReference type="EMBL" id="JALJOV010000087">
    <property type="protein sequence ID" value="KAK9867439.1"/>
    <property type="molecule type" value="Genomic_DNA"/>
</dbReference>
<name>A0AAW1TD41_9CHLO</name>
<dbReference type="Proteomes" id="UP001485043">
    <property type="component" value="Unassembled WGS sequence"/>
</dbReference>
<organism evidence="2 3">
    <name type="scientific">Apatococcus fuscideae</name>
    <dbReference type="NCBI Taxonomy" id="2026836"/>
    <lineage>
        <taxon>Eukaryota</taxon>
        <taxon>Viridiplantae</taxon>
        <taxon>Chlorophyta</taxon>
        <taxon>core chlorophytes</taxon>
        <taxon>Trebouxiophyceae</taxon>
        <taxon>Chlorellales</taxon>
        <taxon>Chlorellaceae</taxon>
        <taxon>Apatococcus</taxon>
    </lineage>
</organism>
<protein>
    <submittedName>
        <fullName evidence="2">Uncharacterized protein</fullName>
    </submittedName>
</protein>
<evidence type="ECO:0000313" key="2">
    <source>
        <dbReference type="EMBL" id="KAK9867439.1"/>
    </source>
</evidence>
<feature type="compositionally biased region" description="Polar residues" evidence="1">
    <location>
        <begin position="22"/>
        <end position="40"/>
    </location>
</feature>
<feature type="compositionally biased region" description="Polar residues" evidence="1">
    <location>
        <begin position="51"/>
        <end position="63"/>
    </location>
</feature>
<accession>A0AAW1TD41</accession>